<evidence type="ECO:0000313" key="8">
    <source>
        <dbReference type="EMBL" id="KAJ3424542.1"/>
    </source>
</evidence>
<feature type="compositionally biased region" description="Basic and acidic residues" evidence="4">
    <location>
        <begin position="125"/>
        <end position="137"/>
    </location>
</feature>
<dbReference type="Gene3D" id="1.10.840.10">
    <property type="entry name" value="Ras guanine-nucleotide exchange factors catalytic domain"/>
    <property type="match status" value="1"/>
</dbReference>
<evidence type="ECO:0000313" key="9">
    <source>
        <dbReference type="Proteomes" id="UP001146793"/>
    </source>
</evidence>
<dbReference type="SUPFAM" id="SSF48366">
    <property type="entry name" value="Ras GEF"/>
    <property type="match status" value="1"/>
</dbReference>
<gene>
    <name evidence="8" type="ORF">M0812_29265</name>
</gene>
<sequence>MSQRRRSVSKKVGDRIKVHGTYGTIRYLGKTKFAKGIWIGIELDKPDGNNNGTISGVKYFECENNYGLFIRFKKNPEQANEEGDLKKIRSGNKNTNNENLYNKEKKNKEKEKEKEKEKKKKKKRTEALFHESKENRRNSIGSTPKSNKKSIKKKKRPISDRHKQVRRSQILDQMLERKNFYKQTVSKTSKLELDLEKRISKLKRKGICGQIIVKRKKRDQEIEKAKKQLRELKKRTAKKKIRTNSTKSMLVRIKHDLNCNNEQDLEKKFTELSQQQIKINHQTENEFQKSNELTTKKNDTDQIIKKIQQKFQKEKNELEKIYNKKSKKIQKIEKKKKQILKKIGYRGTKNEKNIFEIEDQINKLNKQITLSHKKIRELEKSRKIHMQKKTKIEPEIENDKSQWVAKLMNTRPEIYQLRDQIRPIYSNNTYGLISTTEKILDRDCITSEDVLQLIMQHYDIIGKPQIKEYIQKKSSINYIYQEQPESMLVSILRVGCKKDNKIWDITQVEGESNVTTLEVNTGEGLNVGRNIVLSLDVDDINVWDEQEDNPNNFQLLEDSKEEYQKGNFIETIYIANVNKLIQHLIHPIHYEEEFIQAFLMTYHDFLSPEHLFLKIIQRHKIPPLKKIEIDQNGVDENESVKIQKKRENEYKQKKKIIQKNTLEVLDFWFDNYFSDFSPIIIESLKSFLENEAMKEYRNETRALINKINTYKESNLKKNDNTNIAILKKVPPPDPVTPKTLFSPTFGLSDVKPLEFARQMTLFFHSLYKNIQPFELVDQGWSKKNKKIKAPNIIKMIDKFNDFSNYVVECIVSQTAVRKRSKEYVRWIKVAKILKSFNNFDSLLCITASLNNPCCKRLHRTINEISKNYLTTLEQLKVIVSTNEGYKKYRQALDLAELPVIPYLGVFLTDLTFISDGSPSIVNGLINFSKKKILYNVISKIQNYQTKDYNFFEIFQIQELFKQELSNKTEKELYQISLKNEPRETTQSNLN</sequence>
<dbReference type="EMBL" id="JANTQA010000072">
    <property type="protein sequence ID" value="KAJ3424542.1"/>
    <property type="molecule type" value="Genomic_DNA"/>
</dbReference>
<keyword evidence="3" id="KW-0175">Coiled coil</keyword>
<evidence type="ECO:0000256" key="4">
    <source>
        <dbReference type="SAM" id="MobiDB-lite"/>
    </source>
</evidence>
<dbReference type="Pfam" id="PF01302">
    <property type="entry name" value="CAP_GLY"/>
    <property type="match status" value="1"/>
</dbReference>
<evidence type="ECO:0000256" key="3">
    <source>
        <dbReference type="SAM" id="Coils"/>
    </source>
</evidence>
<organism evidence="8 9">
    <name type="scientific">Anaeramoeba flamelloides</name>
    <dbReference type="NCBI Taxonomy" id="1746091"/>
    <lineage>
        <taxon>Eukaryota</taxon>
        <taxon>Metamonada</taxon>
        <taxon>Anaeramoebidae</taxon>
        <taxon>Anaeramoeba</taxon>
    </lineage>
</organism>
<evidence type="ECO:0000259" key="6">
    <source>
        <dbReference type="PROSITE" id="PS50212"/>
    </source>
</evidence>
<dbReference type="CDD" id="cd00155">
    <property type="entry name" value="RasGEF"/>
    <property type="match status" value="1"/>
</dbReference>
<dbReference type="PROSITE" id="PS50212">
    <property type="entry name" value="RASGEF_NTER"/>
    <property type="match status" value="1"/>
</dbReference>
<feature type="coiled-coil region" evidence="3">
    <location>
        <begin position="215"/>
        <end position="242"/>
    </location>
</feature>
<dbReference type="Proteomes" id="UP001146793">
    <property type="component" value="Unassembled WGS sequence"/>
</dbReference>
<feature type="domain" description="Ras-GEF" evidence="5">
    <location>
        <begin position="751"/>
        <end position="982"/>
    </location>
</feature>
<dbReference type="InterPro" id="IPR000651">
    <property type="entry name" value="Ras-like_Gua-exchang_fac_N"/>
</dbReference>
<feature type="compositionally biased region" description="Basic residues" evidence="4">
    <location>
        <begin position="146"/>
        <end position="156"/>
    </location>
</feature>
<dbReference type="SUPFAM" id="SSF74924">
    <property type="entry name" value="Cap-Gly domain"/>
    <property type="match status" value="1"/>
</dbReference>
<dbReference type="InterPro" id="IPR001895">
    <property type="entry name" value="RASGEF_cat_dom"/>
</dbReference>
<dbReference type="SMART" id="SM01052">
    <property type="entry name" value="CAP_GLY"/>
    <property type="match status" value="1"/>
</dbReference>
<dbReference type="PANTHER" id="PTHR23113:SF366">
    <property type="entry name" value="RAS GUANINE NUCLEOTIDE EXCHANGE FACTOR R"/>
    <property type="match status" value="1"/>
</dbReference>
<dbReference type="InterPro" id="IPR036859">
    <property type="entry name" value="CAP-Gly_dom_sf"/>
</dbReference>
<dbReference type="InterPro" id="IPR008937">
    <property type="entry name" value="Ras-like_GEF"/>
</dbReference>
<dbReference type="PANTHER" id="PTHR23113">
    <property type="entry name" value="GUANINE NUCLEOTIDE EXCHANGE FACTOR"/>
    <property type="match status" value="1"/>
</dbReference>
<dbReference type="Pfam" id="PF00617">
    <property type="entry name" value="RasGEF"/>
    <property type="match status" value="1"/>
</dbReference>
<evidence type="ECO:0000256" key="2">
    <source>
        <dbReference type="PROSITE-ProRule" id="PRU00168"/>
    </source>
</evidence>
<dbReference type="GO" id="GO:0005085">
    <property type="term" value="F:guanyl-nucleotide exchange factor activity"/>
    <property type="evidence" value="ECO:0007669"/>
    <property type="project" value="UniProtKB-KW"/>
</dbReference>
<dbReference type="Gene3D" id="2.30.30.190">
    <property type="entry name" value="CAP Gly-rich-like domain"/>
    <property type="match status" value="1"/>
</dbReference>
<name>A0AAV7Y3V1_9EUKA</name>
<dbReference type="Gene3D" id="1.20.870.10">
    <property type="entry name" value="Son of sevenless (SoS) protein Chain: S domain 1"/>
    <property type="match status" value="1"/>
</dbReference>
<dbReference type="PROSITE" id="PS00845">
    <property type="entry name" value="CAP_GLY_1"/>
    <property type="match status" value="1"/>
</dbReference>
<dbReference type="GO" id="GO:0007265">
    <property type="term" value="P:Ras protein signal transduction"/>
    <property type="evidence" value="ECO:0007669"/>
    <property type="project" value="TreeGrafter"/>
</dbReference>
<evidence type="ECO:0000259" key="5">
    <source>
        <dbReference type="PROSITE" id="PS50009"/>
    </source>
</evidence>
<dbReference type="InterPro" id="IPR023578">
    <property type="entry name" value="Ras_GEF_dom_sf"/>
</dbReference>
<dbReference type="PROSITE" id="PS50245">
    <property type="entry name" value="CAP_GLY_2"/>
    <property type="match status" value="1"/>
</dbReference>
<accession>A0AAV7Y3V1</accession>
<feature type="coiled-coil region" evidence="3">
    <location>
        <begin position="297"/>
        <end position="381"/>
    </location>
</feature>
<comment type="caution">
    <text evidence="8">The sequence shown here is derived from an EMBL/GenBank/DDBJ whole genome shotgun (WGS) entry which is preliminary data.</text>
</comment>
<protein>
    <submittedName>
        <fullName evidence="8">Guanine nucleotide exchange factor</fullName>
    </submittedName>
</protein>
<evidence type="ECO:0000256" key="1">
    <source>
        <dbReference type="ARBA" id="ARBA00022658"/>
    </source>
</evidence>
<dbReference type="AlphaFoldDB" id="A0AAV7Y3V1"/>
<dbReference type="InterPro" id="IPR036964">
    <property type="entry name" value="RASGEF_cat_dom_sf"/>
</dbReference>
<feature type="compositionally biased region" description="Basic and acidic residues" evidence="4">
    <location>
        <begin position="101"/>
        <end position="116"/>
    </location>
</feature>
<dbReference type="CDD" id="cd06224">
    <property type="entry name" value="REM"/>
    <property type="match status" value="1"/>
</dbReference>
<evidence type="ECO:0000259" key="7">
    <source>
        <dbReference type="PROSITE" id="PS50245"/>
    </source>
</evidence>
<dbReference type="Pfam" id="PF00618">
    <property type="entry name" value="RasGEF_N"/>
    <property type="match status" value="1"/>
</dbReference>
<dbReference type="SMART" id="SM00147">
    <property type="entry name" value="RasGEF"/>
    <property type="match status" value="1"/>
</dbReference>
<feature type="domain" description="CAP-Gly" evidence="7">
    <location>
        <begin position="29"/>
        <end position="71"/>
    </location>
</feature>
<keyword evidence="1 2" id="KW-0344">Guanine-nucleotide releasing factor</keyword>
<dbReference type="PROSITE" id="PS50009">
    <property type="entry name" value="RASGEF_CAT"/>
    <property type="match status" value="1"/>
</dbReference>
<dbReference type="GO" id="GO:0005886">
    <property type="term" value="C:plasma membrane"/>
    <property type="evidence" value="ECO:0007669"/>
    <property type="project" value="TreeGrafter"/>
</dbReference>
<feature type="domain" description="N-terminal Ras-GEF" evidence="6">
    <location>
        <begin position="568"/>
        <end position="711"/>
    </location>
</feature>
<dbReference type="SMART" id="SM00229">
    <property type="entry name" value="RasGEFN"/>
    <property type="match status" value="1"/>
</dbReference>
<dbReference type="PROSITE" id="PS00720">
    <property type="entry name" value="RASGEF"/>
    <property type="match status" value="1"/>
</dbReference>
<feature type="region of interest" description="Disordered" evidence="4">
    <location>
        <begin position="78"/>
        <end position="167"/>
    </location>
</feature>
<dbReference type="InterPro" id="IPR000938">
    <property type="entry name" value="CAP-Gly_domain"/>
</dbReference>
<proteinExistence type="predicted"/>
<reference evidence="8" key="1">
    <citation type="submission" date="2022-08" db="EMBL/GenBank/DDBJ databases">
        <title>Novel sulphate-reducing endosymbionts in the free-living metamonad Anaeramoeba.</title>
        <authorList>
            <person name="Jerlstrom-Hultqvist J."/>
            <person name="Cepicka I."/>
            <person name="Gallot-Lavallee L."/>
            <person name="Salas-Leiva D."/>
            <person name="Curtis B.A."/>
            <person name="Zahonova K."/>
            <person name="Pipaliya S."/>
            <person name="Dacks J."/>
            <person name="Roger A.J."/>
        </authorList>
    </citation>
    <scope>NUCLEOTIDE SEQUENCE</scope>
    <source>
        <strain evidence="8">Busselton2</strain>
    </source>
</reference>
<dbReference type="InterPro" id="IPR019804">
    <property type="entry name" value="Ras_G-nucl-exch_fac_CS"/>
</dbReference>